<evidence type="ECO:0000259" key="1">
    <source>
        <dbReference type="PROSITE" id="PS50055"/>
    </source>
</evidence>
<dbReference type="PROSITE" id="PS50055">
    <property type="entry name" value="TYR_PHOSPHATASE_PTP"/>
    <property type="match status" value="1"/>
</dbReference>
<name>A0A3P7J354_STRVU</name>
<dbReference type="InterPro" id="IPR029021">
    <property type="entry name" value="Prot-tyrosine_phosphatase-like"/>
</dbReference>
<dbReference type="InterPro" id="IPR016130">
    <property type="entry name" value="Tyr_Pase_AS"/>
</dbReference>
<reference evidence="3 4" key="1">
    <citation type="submission" date="2018-11" db="EMBL/GenBank/DDBJ databases">
        <authorList>
            <consortium name="Pathogen Informatics"/>
        </authorList>
    </citation>
    <scope>NUCLEOTIDE SEQUENCE [LARGE SCALE GENOMIC DNA]</scope>
</reference>
<sequence>MKEGDSLSFENNVTVTWKGYQEFTFPFETKTKIEITNLDVSIENHSSHSVKHHHWVDWPDRGVPPADLAAMHLLYTFQDIKTPVVIHCSAGIGRTGSMVLIEIAMETLQKGYALEEMPKYLVAVRSQRNNSIQNEQQYLFVHQVLLNFLHVAGWLPKSLEPHLQTFTEQYLKMTSGF</sequence>
<dbReference type="InterPro" id="IPR052782">
    <property type="entry name" value="Oocyte-zygote_transition_reg"/>
</dbReference>
<feature type="domain" description="Tyrosine-protein phosphatase" evidence="1">
    <location>
        <begin position="1"/>
        <end position="148"/>
    </location>
</feature>
<keyword evidence="4" id="KW-1185">Reference proteome</keyword>
<evidence type="ECO:0000259" key="2">
    <source>
        <dbReference type="PROSITE" id="PS50056"/>
    </source>
</evidence>
<dbReference type="SMART" id="SM00404">
    <property type="entry name" value="PTPc_motif"/>
    <property type="match status" value="1"/>
</dbReference>
<evidence type="ECO:0008006" key="5">
    <source>
        <dbReference type="Google" id="ProtNLM"/>
    </source>
</evidence>
<dbReference type="PRINTS" id="PR00700">
    <property type="entry name" value="PRTYPHPHTASE"/>
</dbReference>
<dbReference type="Gene3D" id="3.90.190.10">
    <property type="entry name" value="Protein tyrosine phosphatase superfamily"/>
    <property type="match status" value="1"/>
</dbReference>
<evidence type="ECO:0000313" key="4">
    <source>
        <dbReference type="Proteomes" id="UP000270094"/>
    </source>
</evidence>
<dbReference type="InterPro" id="IPR000387">
    <property type="entry name" value="Tyr_Pase_dom"/>
</dbReference>
<evidence type="ECO:0000313" key="3">
    <source>
        <dbReference type="EMBL" id="VDM74119.1"/>
    </source>
</evidence>
<dbReference type="PROSITE" id="PS00383">
    <property type="entry name" value="TYR_PHOSPHATASE_1"/>
    <property type="match status" value="1"/>
</dbReference>
<dbReference type="AlphaFoldDB" id="A0A3P7J354"/>
<dbReference type="InterPro" id="IPR003595">
    <property type="entry name" value="Tyr_Pase_cat"/>
</dbReference>
<protein>
    <recommendedName>
        <fullName evidence="5">Protein-tyrosine phosphatase</fullName>
    </recommendedName>
</protein>
<dbReference type="PANTHER" id="PTHR46163">
    <property type="entry name" value="TYROSINE-PROTEIN PHOSPHATASE-RELATED"/>
    <property type="match status" value="1"/>
</dbReference>
<dbReference type="PROSITE" id="PS50056">
    <property type="entry name" value="TYR_PHOSPHATASE_2"/>
    <property type="match status" value="1"/>
</dbReference>
<feature type="domain" description="Tyrosine specific protein phosphatases" evidence="2">
    <location>
        <begin position="83"/>
        <end position="139"/>
    </location>
</feature>
<dbReference type="SMART" id="SM00194">
    <property type="entry name" value="PTPc"/>
    <property type="match status" value="1"/>
</dbReference>
<gene>
    <name evidence="3" type="ORF">SVUK_LOCUS9117</name>
</gene>
<dbReference type="PANTHER" id="PTHR46163:SF5">
    <property type="entry name" value="TYROSINE-PROTEIN PHOSPHATASE"/>
    <property type="match status" value="1"/>
</dbReference>
<organism evidence="3 4">
    <name type="scientific">Strongylus vulgaris</name>
    <name type="common">Blood worm</name>
    <dbReference type="NCBI Taxonomy" id="40348"/>
    <lineage>
        <taxon>Eukaryota</taxon>
        <taxon>Metazoa</taxon>
        <taxon>Ecdysozoa</taxon>
        <taxon>Nematoda</taxon>
        <taxon>Chromadorea</taxon>
        <taxon>Rhabditida</taxon>
        <taxon>Rhabditina</taxon>
        <taxon>Rhabditomorpha</taxon>
        <taxon>Strongyloidea</taxon>
        <taxon>Strongylidae</taxon>
        <taxon>Strongylus</taxon>
    </lineage>
</organism>
<dbReference type="Proteomes" id="UP000270094">
    <property type="component" value="Unassembled WGS sequence"/>
</dbReference>
<dbReference type="Pfam" id="PF00102">
    <property type="entry name" value="Y_phosphatase"/>
    <property type="match status" value="1"/>
</dbReference>
<dbReference type="InterPro" id="IPR000242">
    <property type="entry name" value="PTP_cat"/>
</dbReference>
<dbReference type="GO" id="GO:0004725">
    <property type="term" value="F:protein tyrosine phosphatase activity"/>
    <property type="evidence" value="ECO:0007669"/>
    <property type="project" value="InterPro"/>
</dbReference>
<dbReference type="SUPFAM" id="SSF52799">
    <property type="entry name" value="(Phosphotyrosine protein) phosphatases II"/>
    <property type="match status" value="1"/>
</dbReference>
<accession>A0A3P7J354</accession>
<dbReference type="OrthoDB" id="10253954at2759"/>
<dbReference type="EMBL" id="UYYB01034258">
    <property type="protein sequence ID" value="VDM74119.1"/>
    <property type="molecule type" value="Genomic_DNA"/>
</dbReference>
<proteinExistence type="predicted"/>